<sequence length="780" mass="83895">MPASSLKKPRNLRLLSTSGIAAAALLPLPLLAQAQGAPAAAASATLPTVTVQEERIDPNPNAEVGAPYKAKTSADTRYTRPLAEIPQTISVVTGEAIRDAGQTDLKQILSVQPGITLGTGENGNAFGDRYIIRGQEARSDVFVDGLRDPGMSTRESFAIEQVEITKGPNSSFAGRGSAGGAINAITKQATTDYSFTRMSAGIGTDKHLRLTGDANKVFSENFALRANGLVATEDVPGRAPAERKRNGLALSGLWNANEDLSVTLDYYGLRAKDKRADLGYYMVGTAPNRHPARGVPVYAQDSDFINSDVDTFTARINYRLSPDLKLTSLTRYGKADNRYATTGASSRQIFDAAGKPAYLAGALDGGHTGWQEVEYFAHQDNLRWDKQIGGLKHEFVFGFEYTDHKVLSGNYGVTNAGAFNCRAANRDGSLPAGNNAWCITDAAGNVLPGLDTLAGRSYERRGWTRDWRVKTFALSAMDTVDLTDRWTVFGGLRADHYKLSMLTRDNLKDQQTGDYGFNDTLVNGHLGVSFKIDPTAMVYASFGTAQDINGGEPDTGTSSGYGGLVIFDGKAAGAKPETSRNFELGTKFNVLDDKLLATAAIFQTTKSDVMEGADYGTVGTFNTGKNRVRGVELGLAGNLTPLLEMQGGVALMKSRVLGSNTPARVGLPLSNFADRTASLQTKYHLTRNLEIGAVARYESSRCGGQPDTGADFNNGVCNNRVPSFSVYDLFATYRINKSANLRLNVLNATDKDYFTAVYRSGAFLYKGDGRAVRLTLNLDL</sequence>
<gene>
    <name evidence="18" type="ORF">C6568_06060</name>
</gene>
<evidence type="ECO:0000313" key="19">
    <source>
        <dbReference type="Proteomes" id="UP000237925"/>
    </source>
</evidence>
<keyword evidence="8 13" id="KW-0798">TonB box</keyword>
<dbReference type="InterPro" id="IPR037066">
    <property type="entry name" value="Plug_dom_sf"/>
</dbReference>
<dbReference type="GO" id="GO:0015344">
    <property type="term" value="F:siderophore uptake transmembrane transporter activity"/>
    <property type="evidence" value="ECO:0007669"/>
    <property type="project" value="TreeGrafter"/>
</dbReference>
<dbReference type="InterPro" id="IPR039426">
    <property type="entry name" value="TonB-dep_rcpt-like"/>
</dbReference>
<keyword evidence="19" id="KW-1185">Reference proteome</keyword>
<evidence type="ECO:0000256" key="2">
    <source>
        <dbReference type="ARBA" id="ARBA00009810"/>
    </source>
</evidence>
<evidence type="ECO:0000256" key="12">
    <source>
        <dbReference type="PROSITE-ProRule" id="PRU01360"/>
    </source>
</evidence>
<evidence type="ECO:0000256" key="3">
    <source>
        <dbReference type="ARBA" id="ARBA00022448"/>
    </source>
</evidence>
<evidence type="ECO:0000259" key="16">
    <source>
        <dbReference type="Pfam" id="PF00593"/>
    </source>
</evidence>
<feature type="chain" id="PRO_5015336759" evidence="15">
    <location>
        <begin position="35"/>
        <end position="780"/>
    </location>
</feature>
<proteinExistence type="inferred from homology"/>
<dbReference type="OrthoDB" id="9790771at2"/>
<dbReference type="InterPro" id="IPR000531">
    <property type="entry name" value="Beta-barrel_TonB"/>
</dbReference>
<keyword evidence="6 15" id="KW-0732">Signal</keyword>
<evidence type="ECO:0000256" key="15">
    <source>
        <dbReference type="SAM" id="SignalP"/>
    </source>
</evidence>
<dbReference type="InterPro" id="IPR012910">
    <property type="entry name" value="Plug_dom"/>
</dbReference>
<protein>
    <submittedName>
        <fullName evidence="18">TonB-dependent siderophore receptor</fullName>
    </submittedName>
</protein>
<comment type="subcellular location">
    <subcellularLocation>
        <location evidence="1 12">Cell outer membrane</location>
        <topology evidence="1 12">Multi-pass membrane protein</topology>
    </subcellularLocation>
</comment>
<dbReference type="InterPro" id="IPR036942">
    <property type="entry name" value="Beta-barrel_TonB_sf"/>
</dbReference>
<keyword evidence="3 12" id="KW-0813">Transport</keyword>
<evidence type="ECO:0000256" key="9">
    <source>
        <dbReference type="ARBA" id="ARBA00023136"/>
    </source>
</evidence>
<feature type="domain" description="TonB-dependent receptor plug" evidence="17">
    <location>
        <begin position="82"/>
        <end position="181"/>
    </location>
</feature>
<feature type="region of interest" description="Disordered" evidence="14">
    <location>
        <begin position="52"/>
        <end position="72"/>
    </location>
</feature>
<dbReference type="Pfam" id="PF07715">
    <property type="entry name" value="Plug"/>
    <property type="match status" value="1"/>
</dbReference>
<dbReference type="PANTHER" id="PTHR32552:SF83">
    <property type="entry name" value="BLR3904 PROTEIN"/>
    <property type="match status" value="1"/>
</dbReference>
<dbReference type="Proteomes" id="UP000237925">
    <property type="component" value="Chromosome"/>
</dbReference>
<dbReference type="Gene3D" id="2.40.170.20">
    <property type="entry name" value="TonB-dependent receptor, beta-barrel domain"/>
    <property type="match status" value="1"/>
</dbReference>
<keyword evidence="10 18" id="KW-0675">Receptor</keyword>
<evidence type="ECO:0000256" key="11">
    <source>
        <dbReference type="ARBA" id="ARBA00023237"/>
    </source>
</evidence>
<dbReference type="FunFam" id="2.170.130.10:FF:000001">
    <property type="entry name" value="Catecholate siderophore TonB-dependent receptor"/>
    <property type="match status" value="1"/>
</dbReference>
<reference evidence="18 19" key="1">
    <citation type="submission" date="2018-03" db="EMBL/GenBank/DDBJ databases">
        <title>Genome sequencing of Melaminivora sp.</title>
        <authorList>
            <person name="Kim S.-J."/>
            <person name="Heo J."/>
            <person name="Ahn J.-H."/>
            <person name="Kwon S.-W."/>
        </authorList>
    </citation>
    <scope>NUCLEOTIDE SEQUENCE [LARGE SCALE GENOMIC DNA]</scope>
    <source>
        <strain evidence="18 19">SC2-9</strain>
    </source>
</reference>
<evidence type="ECO:0000256" key="5">
    <source>
        <dbReference type="ARBA" id="ARBA00022692"/>
    </source>
</evidence>
<dbReference type="PROSITE" id="PS52016">
    <property type="entry name" value="TONB_DEPENDENT_REC_3"/>
    <property type="match status" value="1"/>
</dbReference>
<dbReference type="EMBL" id="CP027667">
    <property type="protein sequence ID" value="AVO48868.1"/>
    <property type="molecule type" value="Genomic_DNA"/>
</dbReference>
<keyword evidence="7" id="KW-0406">Ion transport</keyword>
<evidence type="ECO:0000256" key="13">
    <source>
        <dbReference type="RuleBase" id="RU003357"/>
    </source>
</evidence>
<dbReference type="Gene3D" id="2.170.130.10">
    <property type="entry name" value="TonB-dependent receptor, plug domain"/>
    <property type="match status" value="1"/>
</dbReference>
<evidence type="ECO:0000313" key="18">
    <source>
        <dbReference type="EMBL" id="AVO48868.1"/>
    </source>
</evidence>
<dbReference type="PANTHER" id="PTHR32552">
    <property type="entry name" value="FERRICHROME IRON RECEPTOR-RELATED"/>
    <property type="match status" value="1"/>
</dbReference>
<keyword evidence="4 12" id="KW-1134">Transmembrane beta strand</keyword>
<dbReference type="AlphaFoldDB" id="A0A2R3QAP8"/>
<keyword evidence="9 12" id="KW-0472">Membrane</keyword>
<evidence type="ECO:0000256" key="14">
    <source>
        <dbReference type="SAM" id="MobiDB-lite"/>
    </source>
</evidence>
<dbReference type="CDD" id="cd01347">
    <property type="entry name" value="ligand_gated_channel"/>
    <property type="match status" value="1"/>
</dbReference>
<keyword evidence="11 12" id="KW-0998">Cell outer membrane</keyword>
<name>A0A2R3QAP8_9BURK</name>
<evidence type="ECO:0000256" key="8">
    <source>
        <dbReference type="ARBA" id="ARBA00023077"/>
    </source>
</evidence>
<dbReference type="RefSeq" id="WP_106683347.1">
    <property type="nucleotide sequence ID" value="NZ_CP027667.1"/>
</dbReference>
<organism evidence="18 19">
    <name type="scientific">Melaminivora suipulveris</name>
    <dbReference type="NCBI Taxonomy" id="2109913"/>
    <lineage>
        <taxon>Bacteria</taxon>
        <taxon>Pseudomonadati</taxon>
        <taxon>Pseudomonadota</taxon>
        <taxon>Betaproteobacteria</taxon>
        <taxon>Burkholderiales</taxon>
        <taxon>Comamonadaceae</taxon>
        <taxon>Melaminivora</taxon>
    </lineage>
</organism>
<accession>A0A2R3QAP8</accession>
<evidence type="ECO:0000256" key="4">
    <source>
        <dbReference type="ARBA" id="ARBA00022452"/>
    </source>
</evidence>
<evidence type="ECO:0000256" key="7">
    <source>
        <dbReference type="ARBA" id="ARBA00023065"/>
    </source>
</evidence>
<dbReference type="GO" id="GO:0015891">
    <property type="term" value="P:siderophore transport"/>
    <property type="evidence" value="ECO:0007669"/>
    <property type="project" value="UniProtKB-ARBA"/>
</dbReference>
<evidence type="ECO:0000256" key="6">
    <source>
        <dbReference type="ARBA" id="ARBA00022729"/>
    </source>
</evidence>
<dbReference type="SUPFAM" id="SSF56935">
    <property type="entry name" value="Porins"/>
    <property type="match status" value="1"/>
</dbReference>
<dbReference type="KEGG" id="mela:C6568_06060"/>
<comment type="similarity">
    <text evidence="2 12 13">Belongs to the TonB-dependent receptor family.</text>
</comment>
<evidence type="ECO:0000259" key="17">
    <source>
        <dbReference type="Pfam" id="PF07715"/>
    </source>
</evidence>
<dbReference type="GO" id="GO:0009279">
    <property type="term" value="C:cell outer membrane"/>
    <property type="evidence" value="ECO:0007669"/>
    <property type="project" value="UniProtKB-SubCell"/>
</dbReference>
<dbReference type="Pfam" id="PF00593">
    <property type="entry name" value="TonB_dep_Rec_b-barrel"/>
    <property type="match status" value="1"/>
</dbReference>
<keyword evidence="5 12" id="KW-0812">Transmembrane</keyword>
<evidence type="ECO:0000256" key="10">
    <source>
        <dbReference type="ARBA" id="ARBA00023170"/>
    </source>
</evidence>
<feature type="signal peptide" evidence="15">
    <location>
        <begin position="1"/>
        <end position="34"/>
    </location>
</feature>
<evidence type="ECO:0000256" key="1">
    <source>
        <dbReference type="ARBA" id="ARBA00004571"/>
    </source>
</evidence>
<feature type="domain" description="TonB-dependent receptor-like beta-barrel" evidence="16">
    <location>
        <begin position="256"/>
        <end position="747"/>
    </location>
</feature>